<comment type="caution">
    <text evidence="7">The sequence shown here is derived from an EMBL/GenBank/DDBJ whole genome shotgun (WGS) entry which is preliminary data.</text>
</comment>
<sequence length="845" mass="87106">MVACVAVFALVLGAGLIGAQATGAVVRLQDGGAWLANVAQGSVTWVNGYAGSAGKTVPVGSLSSPFTVEQRADGAYAVDADGNATLIDGAQLKASDAPHRLSSGVDIVANDVATWLVDTSRGQVQRLDPDTLATLGEAVAVEGVTQAVVDDEGYLWAAVPSDGVVIRLWNTESGRTEVGRPGENITVAADEQGEHVIAVNATAGATFSLHGDDAARSFPAFATGSGASGNQVPQVDVDNDGRLLIGLGDQAVVVPPDGEGRSVTLPTGTQVDQVDIVSGVGYVTDRESGNLVRVDLGTAAGATVPNVGGDDLTDVVAHGNLLYLNDSGGNQVKVVKPDGVIVPIEKYRPGQDPTQRTTPVTATTTRPTTPDQPPASSQPRNESSDEPRDEASGEPTRGPRRNQGTPVTARPTTRPEDPEPERSPTPTQAPTTSEEPDEPEAPEAPAVTGLTADDGQALLEWSAAADRGSAVTGYQILVDNETVQEVGADRRSYTLTGLENGQKYGVRVRALSEAGQGDLSRISYVTPSADLPGAPQNVAAEALDGKIAVTWAAADDGPRSQVQGYTVTVRAVGGGATTADATGLQTTVGDLTNGTSYTVEVSARSTGGTGEAASPADGAVGSAGNPAVPSGTPGKVTFGTTTNGDTKATVTWTAADAAGSAITGYELKAGTAAAKNVGTVTSYSVTGLTNDVKTTVQVRAINKNGSGDWVSTTVAPVTPRKQMYQCQSTEVSDIYMINNDTDCTSGVNRWKTAVAVFEAPKTQQTGTVQWTRCDHTEDRGIIRRQMKACPSGWNANNVAFWAWTSAHTGATQIVEWHYPNGGYYYAAAGKSAPPGFTKTGVSFWV</sequence>
<protein>
    <submittedName>
        <fullName evidence="7">Fibronectin type III domain-containing protein</fullName>
    </submittedName>
</protein>
<evidence type="ECO:0000313" key="7">
    <source>
        <dbReference type="EMBL" id="MBT0771516.1"/>
    </source>
</evidence>
<dbReference type="InterPro" id="IPR011044">
    <property type="entry name" value="Quino_amine_DH_bsu"/>
</dbReference>
<evidence type="ECO:0000313" key="8">
    <source>
        <dbReference type="Proteomes" id="UP001197247"/>
    </source>
</evidence>
<accession>A0ABS5TKA7</accession>
<feature type="compositionally biased region" description="Low complexity" evidence="4">
    <location>
        <begin position="424"/>
        <end position="433"/>
    </location>
</feature>
<feature type="compositionally biased region" description="Basic and acidic residues" evidence="4">
    <location>
        <begin position="413"/>
        <end position="422"/>
    </location>
</feature>
<evidence type="ECO:0000256" key="2">
    <source>
        <dbReference type="ARBA" id="ARBA00023295"/>
    </source>
</evidence>
<keyword evidence="8" id="KW-1185">Reference proteome</keyword>
<dbReference type="RefSeq" id="WP_214157864.1">
    <property type="nucleotide sequence ID" value="NZ_JAHBAY010000009.1"/>
</dbReference>
<evidence type="ECO:0000259" key="6">
    <source>
        <dbReference type="PROSITE" id="PS50853"/>
    </source>
</evidence>
<dbReference type="EMBL" id="JAHBAY010000009">
    <property type="protein sequence ID" value="MBT0771516.1"/>
    <property type="molecule type" value="Genomic_DNA"/>
</dbReference>
<feature type="region of interest" description="Disordered" evidence="4">
    <location>
        <begin position="344"/>
        <end position="448"/>
    </location>
</feature>
<keyword evidence="3" id="KW-0624">Polysaccharide degradation</keyword>
<feature type="signal peptide" evidence="5">
    <location>
        <begin position="1"/>
        <end position="19"/>
    </location>
</feature>
<dbReference type="InterPro" id="IPR050964">
    <property type="entry name" value="Striated_Muscle_Regulatory"/>
</dbReference>
<proteinExistence type="predicted"/>
<keyword evidence="2" id="KW-0326">Glycosidase</keyword>
<dbReference type="InterPro" id="IPR013783">
    <property type="entry name" value="Ig-like_fold"/>
</dbReference>
<dbReference type="SUPFAM" id="SSF49265">
    <property type="entry name" value="Fibronectin type III"/>
    <property type="match status" value="2"/>
</dbReference>
<dbReference type="Proteomes" id="UP001197247">
    <property type="component" value="Unassembled WGS sequence"/>
</dbReference>
<dbReference type="PANTHER" id="PTHR13817:SF151">
    <property type="entry name" value="TITIN"/>
    <property type="match status" value="1"/>
</dbReference>
<dbReference type="SUPFAM" id="SSF50969">
    <property type="entry name" value="YVTN repeat-like/Quinoprotein amine dehydrogenase"/>
    <property type="match status" value="1"/>
</dbReference>
<feature type="chain" id="PRO_5045560081" evidence="5">
    <location>
        <begin position="20"/>
        <end position="845"/>
    </location>
</feature>
<feature type="domain" description="Fibronectin type-III" evidence="6">
    <location>
        <begin position="441"/>
        <end position="530"/>
    </location>
</feature>
<feature type="compositionally biased region" description="Low complexity" evidence="4">
    <location>
        <begin position="352"/>
        <end position="369"/>
    </location>
</feature>
<dbReference type="Gene3D" id="2.60.40.10">
    <property type="entry name" value="Immunoglobulins"/>
    <property type="match status" value="3"/>
</dbReference>
<evidence type="ECO:0000256" key="3">
    <source>
        <dbReference type="ARBA" id="ARBA00023326"/>
    </source>
</evidence>
<gene>
    <name evidence="7" type="ORF">KIH74_21440</name>
</gene>
<feature type="compositionally biased region" description="Basic and acidic residues" evidence="4">
    <location>
        <begin position="382"/>
        <end position="391"/>
    </location>
</feature>
<dbReference type="CDD" id="cd00063">
    <property type="entry name" value="FN3"/>
    <property type="match status" value="3"/>
</dbReference>
<keyword evidence="1" id="KW-0677">Repeat</keyword>
<keyword evidence="5" id="KW-0732">Signal</keyword>
<evidence type="ECO:0000256" key="1">
    <source>
        <dbReference type="ARBA" id="ARBA00022737"/>
    </source>
</evidence>
<dbReference type="Pfam" id="PF00041">
    <property type="entry name" value="fn3"/>
    <property type="match status" value="3"/>
</dbReference>
<evidence type="ECO:0000256" key="5">
    <source>
        <dbReference type="SAM" id="SignalP"/>
    </source>
</evidence>
<dbReference type="SMART" id="SM00060">
    <property type="entry name" value="FN3"/>
    <property type="match status" value="3"/>
</dbReference>
<keyword evidence="3" id="KW-0119">Carbohydrate metabolism</keyword>
<dbReference type="InterPro" id="IPR003961">
    <property type="entry name" value="FN3_dom"/>
</dbReference>
<reference evidence="7 8" key="1">
    <citation type="submission" date="2021-05" db="EMBL/GenBank/DDBJ databases">
        <title>Kineosporia and Streptomyces sp. nov. two new marine actinobacteria isolated from Coral.</title>
        <authorList>
            <person name="Buangrab K."/>
            <person name="Sutthacheep M."/>
            <person name="Yeemin T."/>
            <person name="Harunari E."/>
            <person name="Igarashi Y."/>
            <person name="Kanchanasin P."/>
            <person name="Tanasupawat S."/>
            <person name="Phongsopitanun W."/>
        </authorList>
    </citation>
    <scope>NUCLEOTIDE SEQUENCE [LARGE SCALE GENOMIC DNA]</scope>
    <source>
        <strain evidence="7 8">J2-2</strain>
    </source>
</reference>
<dbReference type="InterPro" id="IPR036116">
    <property type="entry name" value="FN3_sf"/>
</dbReference>
<evidence type="ECO:0000256" key="4">
    <source>
        <dbReference type="SAM" id="MobiDB-lite"/>
    </source>
</evidence>
<feature type="domain" description="Fibronectin type-III" evidence="6">
    <location>
        <begin position="531"/>
        <end position="623"/>
    </location>
</feature>
<feature type="domain" description="Fibronectin type-III" evidence="6">
    <location>
        <begin position="632"/>
        <end position="721"/>
    </location>
</feature>
<name>A0ABS5TKA7_9ACTN</name>
<keyword evidence="2" id="KW-0378">Hydrolase</keyword>
<dbReference type="PROSITE" id="PS50853">
    <property type="entry name" value="FN3"/>
    <property type="match status" value="3"/>
</dbReference>
<feature type="region of interest" description="Disordered" evidence="4">
    <location>
        <begin position="604"/>
        <end position="633"/>
    </location>
</feature>
<dbReference type="PANTHER" id="PTHR13817">
    <property type="entry name" value="TITIN"/>
    <property type="match status" value="1"/>
</dbReference>
<organism evidence="7 8">
    <name type="scientific">Kineosporia corallincola</name>
    <dbReference type="NCBI Taxonomy" id="2835133"/>
    <lineage>
        <taxon>Bacteria</taxon>
        <taxon>Bacillati</taxon>
        <taxon>Actinomycetota</taxon>
        <taxon>Actinomycetes</taxon>
        <taxon>Kineosporiales</taxon>
        <taxon>Kineosporiaceae</taxon>
        <taxon>Kineosporia</taxon>
    </lineage>
</organism>